<dbReference type="InterPro" id="IPR013197">
    <property type="entry name" value="RNA_pol_III_RPC82-rel_HTH"/>
</dbReference>
<keyword evidence="10" id="KW-1185">Reference proteome</keyword>
<dbReference type="InterPro" id="IPR008806">
    <property type="entry name" value="RNA_pol_III_Rpc82_C"/>
</dbReference>
<evidence type="ECO:0000256" key="3">
    <source>
        <dbReference type="ARBA" id="ARBA00023163"/>
    </source>
</evidence>
<comment type="subunit">
    <text evidence="5">Component of the RNA polymerase III (Pol III) complex consisting of 17 subunits.</text>
</comment>
<feature type="domain" description="DNA-directed RNA polymerase III subunit RPC3 winged-helix" evidence="8">
    <location>
        <begin position="382"/>
        <end position="457"/>
    </location>
</feature>
<gene>
    <name evidence="9" type="ORF">CSSPTR1EN2_LOCUS15422</name>
</gene>
<organism evidence="9 10">
    <name type="scientific">Sphagnum troendelagicum</name>
    <dbReference type="NCBI Taxonomy" id="128251"/>
    <lineage>
        <taxon>Eukaryota</taxon>
        <taxon>Viridiplantae</taxon>
        <taxon>Streptophyta</taxon>
        <taxon>Embryophyta</taxon>
        <taxon>Bryophyta</taxon>
        <taxon>Sphagnophytina</taxon>
        <taxon>Sphagnopsida</taxon>
        <taxon>Sphagnales</taxon>
        <taxon>Sphagnaceae</taxon>
        <taxon>Sphagnum</taxon>
    </lineage>
</organism>
<name>A0ABP0UK40_9BRYO</name>
<protein>
    <recommendedName>
        <fullName evidence="5">DNA-directed RNA polymerase III subunit RPC3</fullName>
        <shortName evidence="5">RNA polymerase III subunit C3</shortName>
    </recommendedName>
</protein>
<evidence type="ECO:0000259" key="8">
    <source>
        <dbReference type="Pfam" id="PF22536"/>
    </source>
</evidence>
<dbReference type="Proteomes" id="UP001497512">
    <property type="component" value="Chromosome 3"/>
</dbReference>
<dbReference type="InterPro" id="IPR036388">
    <property type="entry name" value="WH-like_DNA-bd_sf"/>
</dbReference>
<evidence type="ECO:0000259" key="6">
    <source>
        <dbReference type="Pfam" id="PF05645"/>
    </source>
</evidence>
<keyword evidence="3 5" id="KW-0804">Transcription</keyword>
<evidence type="ECO:0000313" key="10">
    <source>
        <dbReference type="Proteomes" id="UP001497512"/>
    </source>
</evidence>
<keyword evidence="4 5" id="KW-0539">Nucleus</keyword>
<reference evidence="9" key="1">
    <citation type="submission" date="2024-02" db="EMBL/GenBank/DDBJ databases">
        <authorList>
            <consortium name="ELIXIR-Norway"/>
            <consortium name="Elixir Norway"/>
        </authorList>
    </citation>
    <scope>NUCLEOTIDE SEQUENCE</scope>
</reference>
<proteinExistence type="inferred from homology"/>
<evidence type="ECO:0000256" key="1">
    <source>
        <dbReference type="ARBA" id="ARBA00004123"/>
    </source>
</evidence>
<evidence type="ECO:0000313" key="9">
    <source>
        <dbReference type="EMBL" id="CAK9220369.1"/>
    </source>
</evidence>
<comment type="similarity">
    <text evidence="5">Belongs to the eukaryotic RPC3/POLR3C RNA polymerase subunit family.</text>
</comment>
<evidence type="ECO:0000256" key="5">
    <source>
        <dbReference type="RuleBase" id="RU367076"/>
    </source>
</evidence>
<feature type="domain" description="RNA polymerase III Rpc82 C -terminal" evidence="6">
    <location>
        <begin position="154"/>
        <end position="369"/>
    </location>
</feature>
<keyword evidence="2 5" id="KW-0240">DNA-directed RNA polymerase</keyword>
<feature type="domain" description="RNA polymerase III subunit RPC82-related helix-turn-helix" evidence="7">
    <location>
        <begin position="9"/>
        <end position="68"/>
    </location>
</feature>
<dbReference type="EMBL" id="OZ019895">
    <property type="protein sequence ID" value="CAK9220369.1"/>
    <property type="molecule type" value="Genomic_DNA"/>
</dbReference>
<sequence>MATQFGRKLACELIFSHFGESVQKVCESLVYRGQLSLPEIARYTGMNITQLRNCLLVLIQHNCAQAFKVEHEGVGSAPQRVSTSYIALTDNILHRLRFPKFLVLVKEDVGDEAEALIEGLLEHGRLTLEQLIQRAAARGGKAVGEVATAVKDCFGKLLSNHYVERCPAPEPSLRPKIAVEPPKKTPPANGAIGEEQRVMSAAAPTDAERFQVPVSLINMGGTDMEMGDTTPIGQKRKREALQMDTKTAAAVDEKEVLWRVNYEEFIRRLRHQVCVAFVRSRIDSVAGTVLEGMLDATRMLETSAKQHSSVPVSSDTIMNSVRNLPLGQGMTVERLRVGLQQLASDSAGYVSRAGERAGLAEGNQYIVSIHILYLGFRALAQVEGIVLQRYGRECCRIFRLLALKGQLEQKQIGERAMVPKDVRELLYQLLKDHYVQVQEIAKTTEHVASKSIHLWRVNMRAVLHQVLDDMYHAASNLSQRLAHELEKEQEVNDTKSIQEHVKRISRITTVLEASLLKLDDAILLFHDF</sequence>
<accession>A0ABP0UK40</accession>
<dbReference type="Pfam" id="PF22536">
    <property type="entry name" value="WHD_POLR3C"/>
    <property type="match status" value="1"/>
</dbReference>
<evidence type="ECO:0000256" key="2">
    <source>
        <dbReference type="ARBA" id="ARBA00022478"/>
    </source>
</evidence>
<dbReference type="Pfam" id="PF05645">
    <property type="entry name" value="RNA_pol_Rpc82"/>
    <property type="match status" value="1"/>
</dbReference>
<evidence type="ECO:0000259" key="7">
    <source>
        <dbReference type="Pfam" id="PF08221"/>
    </source>
</evidence>
<dbReference type="PANTHER" id="PTHR12949">
    <property type="entry name" value="RNA POLYMERASE III DNA DIRECTED -RELATED"/>
    <property type="match status" value="1"/>
</dbReference>
<evidence type="ECO:0000256" key="4">
    <source>
        <dbReference type="ARBA" id="ARBA00023242"/>
    </source>
</evidence>
<comment type="function">
    <text evidence="5">DNA-dependent RNA polymerase catalyzes the transcription of DNA into RNA using the four ribonucleoside triphosphates as substrates. Specific core component of RNA polymerase III which synthesizes small RNAs, such as 5S rRNA and tRNAs.</text>
</comment>
<dbReference type="Gene3D" id="1.10.10.10">
    <property type="entry name" value="Winged helix-like DNA-binding domain superfamily/Winged helix DNA-binding domain"/>
    <property type="match status" value="4"/>
</dbReference>
<dbReference type="PANTHER" id="PTHR12949:SF0">
    <property type="entry name" value="DNA-DIRECTED RNA POLYMERASE III SUBUNIT RPC3"/>
    <property type="match status" value="1"/>
</dbReference>
<dbReference type="InterPro" id="IPR039748">
    <property type="entry name" value="RPC3"/>
</dbReference>
<comment type="subcellular location">
    <subcellularLocation>
        <location evidence="1 5">Nucleus</location>
    </subcellularLocation>
</comment>
<dbReference type="InterPro" id="IPR055207">
    <property type="entry name" value="POLR3C_WHD"/>
</dbReference>
<dbReference type="Pfam" id="PF08221">
    <property type="entry name" value="HTH_9"/>
    <property type="match status" value="1"/>
</dbReference>